<evidence type="ECO:0000259" key="6">
    <source>
        <dbReference type="Pfam" id="PF04577"/>
    </source>
</evidence>
<organism evidence="7 8">
    <name type="scientific">Sinanodonta woodiana</name>
    <name type="common">Chinese pond mussel</name>
    <name type="synonym">Anodonta woodiana</name>
    <dbReference type="NCBI Taxonomy" id="1069815"/>
    <lineage>
        <taxon>Eukaryota</taxon>
        <taxon>Metazoa</taxon>
        <taxon>Spiralia</taxon>
        <taxon>Lophotrochozoa</taxon>
        <taxon>Mollusca</taxon>
        <taxon>Bivalvia</taxon>
        <taxon>Autobranchia</taxon>
        <taxon>Heteroconchia</taxon>
        <taxon>Palaeoheterodonta</taxon>
        <taxon>Unionida</taxon>
        <taxon>Unionoidea</taxon>
        <taxon>Unionidae</taxon>
        <taxon>Unioninae</taxon>
        <taxon>Sinanodonta</taxon>
    </lineage>
</organism>
<accession>A0ABD3W9G8</accession>
<name>A0ABD3W9G8_SINWO</name>
<evidence type="ECO:0000256" key="3">
    <source>
        <dbReference type="ARBA" id="ARBA00023180"/>
    </source>
</evidence>
<gene>
    <name evidence="7" type="ORF">ACJMK2_042092</name>
</gene>
<evidence type="ECO:0000313" key="7">
    <source>
        <dbReference type="EMBL" id="KAL3869407.1"/>
    </source>
</evidence>
<keyword evidence="1" id="KW-0328">Glycosyltransferase</keyword>
<dbReference type="AlphaFoldDB" id="A0ABD3W9G8"/>
<keyword evidence="2" id="KW-0808">Transferase</keyword>
<evidence type="ECO:0000256" key="1">
    <source>
        <dbReference type="ARBA" id="ARBA00022676"/>
    </source>
</evidence>
<evidence type="ECO:0000256" key="4">
    <source>
        <dbReference type="SAM" id="MobiDB-lite"/>
    </source>
</evidence>
<proteinExistence type="predicted"/>
<feature type="region of interest" description="Disordered" evidence="4">
    <location>
        <begin position="435"/>
        <end position="455"/>
    </location>
</feature>
<keyword evidence="8" id="KW-1185">Reference proteome</keyword>
<protein>
    <recommendedName>
        <fullName evidence="6">Glycosyltransferase 61 catalytic domain-containing protein</fullName>
    </recommendedName>
</protein>
<dbReference type="Proteomes" id="UP001634394">
    <property type="component" value="Unassembled WGS sequence"/>
</dbReference>
<dbReference type="InterPro" id="IPR049625">
    <property type="entry name" value="Glyco_transf_61_cat"/>
</dbReference>
<dbReference type="EMBL" id="JBJQND010000008">
    <property type="protein sequence ID" value="KAL3869407.1"/>
    <property type="molecule type" value="Genomic_DNA"/>
</dbReference>
<evidence type="ECO:0000256" key="2">
    <source>
        <dbReference type="ARBA" id="ARBA00022679"/>
    </source>
</evidence>
<evidence type="ECO:0000256" key="5">
    <source>
        <dbReference type="SAM" id="Phobius"/>
    </source>
</evidence>
<feature type="transmembrane region" description="Helical" evidence="5">
    <location>
        <begin position="7"/>
        <end position="25"/>
    </location>
</feature>
<dbReference type="GO" id="GO:0016757">
    <property type="term" value="F:glycosyltransferase activity"/>
    <property type="evidence" value="ECO:0007669"/>
    <property type="project" value="UniProtKB-KW"/>
</dbReference>
<dbReference type="PANTHER" id="PTHR20961">
    <property type="entry name" value="GLYCOSYLTRANSFERASE"/>
    <property type="match status" value="1"/>
</dbReference>
<dbReference type="Pfam" id="PF04577">
    <property type="entry name" value="Glyco_transf_61"/>
    <property type="match status" value="1"/>
</dbReference>
<keyword evidence="5" id="KW-0812">Transmembrane</keyword>
<keyword evidence="5" id="KW-0472">Membrane</keyword>
<comment type="caution">
    <text evidence="7">The sequence shown here is derived from an EMBL/GenBank/DDBJ whole genome shotgun (WGS) entry which is preliminary data.</text>
</comment>
<dbReference type="InterPro" id="IPR007657">
    <property type="entry name" value="Glycosyltransferase_61"/>
</dbReference>
<reference evidence="7 8" key="1">
    <citation type="submission" date="2024-11" db="EMBL/GenBank/DDBJ databases">
        <title>Chromosome-level genome assembly of the freshwater bivalve Anodonta woodiana.</title>
        <authorList>
            <person name="Chen X."/>
        </authorList>
    </citation>
    <scope>NUCLEOTIDE SEQUENCE [LARGE SCALE GENOMIC DNA]</scope>
    <source>
        <strain evidence="7">MN2024</strain>
        <tissue evidence="7">Gills</tissue>
    </source>
</reference>
<keyword evidence="5" id="KW-1133">Transmembrane helix</keyword>
<feature type="compositionally biased region" description="Basic residues" evidence="4">
    <location>
        <begin position="441"/>
        <end position="455"/>
    </location>
</feature>
<keyword evidence="3" id="KW-0325">Glycoprotein</keyword>
<feature type="domain" description="Glycosyltransferase 61 catalytic" evidence="6">
    <location>
        <begin position="256"/>
        <end position="369"/>
    </location>
</feature>
<evidence type="ECO:0000313" key="8">
    <source>
        <dbReference type="Proteomes" id="UP001634394"/>
    </source>
</evidence>
<sequence>MRRKKPSLLTVGVCLLATLILYVWFHYTFRPVDKKETGMTMFNQVTSKATEFKEITIFNQVSTQETQLKERTELDISSWFNDKYNTCDGNFIAYGHEFIVLKNVRFLYKNYSELFAIPCVNFDSKPYFFISGTEGTPMTKWMLGITQRNDLVEETKLEYTIAFKRIEAHNIYHTLTEWFNVFLLSKHFKFDAKQVDIIFIDDRPPGAMDETWHTLYRRVYYAKNLPESTVFKTLILSPIGYESPLRLPYLKKVEEIEEFSNYFLQAFGINERKKLNCARLRVVIIWRHDYNSHPERAEAGGTVFRKIQNEVEVLQQLKDSLPGHEIIDILLENISMKQQLQLIAHTDVLIGMHGAGNAHALFLPSHAVLLELFPLNSPQVIFQYFKSVCHWRKLTYVYWQNNDKNNDRPNYYTYVPPKVINTYIKRLCKKLCSPNPNPPKKSLKRNKHQFNKSIP</sequence>